<dbReference type="PROSITE" id="PS00892">
    <property type="entry name" value="HIT_1"/>
    <property type="match status" value="1"/>
</dbReference>
<feature type="site" description="Important for induction of apoptosis" evidence="6">
    <location>
        <position position="117"/>
    </location>
</feature>
<feature type="active site" description="Tele-AMP-histidine intermediate" evidence="3">
    <location>
        <position position="96"/>
    </location>
</feature>
<name>A0A8H6MGL6_9AGAR</name>
<evidence type="ECO:0000256" key="1">
    <source>
        <dbReference type="ARBA" id="ARBA00022741"/>
    </source>
</evidence>
<gene>
    <name evidence="10" type="ORF">DFP72DRAFT_873686</name>
</gene>
<protein>
    <submittedName>
        <fullName evidence="10">Diadenosine 5',5'''-P1,P4-tetraphosphate asymmetrical hydrolase</fullName>
    </submittedName>
</protein>
<dbReference type="InterPro" id="IPR001310">
    <property type="entry name" value="Histidine_triad_HIT"/>
</dbReference>
<evidence type="ECO:0000256" key="4">
    <source>
        <dbReference type="PIRSR" id="PIRSR601310-3"/>
    </source>
</evidence>
<dbReference type="Proteomes" id="UP000521943">
    <property type="component" value="Unassembled WGS sequence"/>
</dbReference>
<dbReference type="EMBL" id="JACGCI010000005">
    <property type="protein sequence ID" value="KAF6763892.1"/>
    <property type="molecule type" value="Genomic_DNA"/>
</dbReference>
<dbReference type="PROSITE" id="PS51084">
    <property type="entry name" value="HIT_2"/>
    <property type="match status" value="1"/>
</dbReference>
<dbReference type="PANTHER" id="PTHR46243:SF1">
    <property type="entry name" value="BIS(5'-ADENOSYL)-TRIPHOSPHATASE"/>
    <property type="match status" value="1"/>
</dbReference>
<dbReference type="OrthoDB" id="680339at2759"/>
<sequence length="193" mass="21752">MAPLLFSTIEVTAQAFYRTSLSYAIVNLKPIVPGHVLVIPTRPVQRIADLEDNELVSLIRSVRRVGNVVQRVYGADALTIACQDGPAAGQSVPHVHFHILPRKAQGDRFSEDKDAIYPELETGEASLMSELHEHNEAQKPAKQQQLHKHQPFKVDADEDRKPRSMEEMVKEAAWLKGFFMESEESKDLQDQVD</sequence>
<dbReference type="PRINTS" id="PR00332">
    <property type="entry name" value="HISTRIAD"/>
</dbReference>
<dbReference type="InterPro" id="IPR039383">
    <property type="entry name" value="FHIT"/>
</dbReference>
<accession>A0A8H6MGL6</accession>
<organism evidence="10 11">
    <name type="scientific">Ephemerocybe angulata</name>
    <dbReference type="NCBI Taxonomy" id="980116"/>
    <lineage>
        <taxon>Eukaryota</taxon>
        <taxon>Fungi</taxon>
        <taxon>Dikarya</taxon>
        <taxon>Basidiomycota</taxon>
        <taxon>Agaricomycotina</taxon>
        <taxon>Agaricomycetes</taxon>
        <taxon>Agaricomycetidae</taxon>
        <taxon>Agaricales</taxon>
        <taxon>Agaricineae</taxon>
        <taxon>Psathyrellaceae</taxon>
        <taxon>Ephemerocybe</taxon>
    </lineage>
</organism>
<evidence type="ECO:0000256" key="3">
    <source>
        <dbReference type="PIRSR" id="PIRSR601310-1"/>
    </source>
</evidence>
<feature type="binding site" evidence="5">
    <location>
        <position position="27"/>
    </location>
    <ligand>
        <name>substrate</name>
    </ligand>
</feature>
<dbReference type="InterPro" id="IPR019808">
    <property type="entry name" value="Histidine_triad_CS"/>
</dbReference>
<reference evidence="10 11" key="1">
    <citation type="submission" date="2020-07" db="EMBL/GenBank/DDBJ databases">
        <title>Comparative genomics of pyrophilous fungi reveals a link between fire events and developmental genes.</title>
        <authorList>
            <consortium name="DOE Joint Genome Institute"/>
            <person name="Steindorff A.S."/>
            <person name="Carver A."/>
            <person name="Calhoun S."/>
            <person name="Stillman K."/>
            <person name="Liu H."/>
            <person name="Lipzen A."/>
            <person name="Pangilinan J."/>
            <person name="Labutti K."/>
            <person name="Bruns T.D."/>
            <person name="Grigoriev I.V."/>
        </authorList>
    </citation>
    <scope>NUCLEOTIDE SEQUENCE [LARGE SCALE GENOMIC DNA]</scope>
    <source>
        <strain evidence="10 11">CBS 144469</strain>
    </source>
</reference>
<feature type="binding site" evidence="5">
    <location>
        <position position="83"/>
    </location>
    <ligand>
        <name>substrate</name>
    </ligand>
</feature>
<dbReference type="GO" id="GO:0016787">
    <property type="term" value="F:hydrolase activity"/>
    <property type="evidence" value="ECO:0007669"/>
    <property type="project" value="UniProtKB-KW"/>
</dbReference>
<evidence type="ECO:0000313" key="10">
    <source>
        <dbReference type="EMBL" id="KAF6763892.1"/>
    </source>
</evidence>
<feature type="region of interest" description="Disordered" evidence="8">
    <location>
        <begin position="133"/>
        <end position="166"/>
    </location>
</feature>
<feature type="binding site" evidence="5">
    <location>
        <position position="98"/>
    </location>
    <ligand>
        <name>substrate</name>
    </ligand>
</feature>
<dbReference type="InterPro" id="IPR051884">
    <property type="entry name" value="Bis(5'-adenosyl)-TPase_reg"/>
</dbReference>
<dbReference type="Gene3D" id="3.30.428.10">
    <property type="entry name" value="HIT-like"/>
    <property type="match status" value="1"/>
</dbReference>
<dbReference type="FunFam" id="3.30.428.10:FF:000011">
    <property type="entry name" value="Fragile histidine triad"/>
    <property type="match status" value="1"/>
</dbReference>
<dbReference type="InterPro" id="IPR036265">
    <property type="entry name" value="HIT-like_sf"/>
</dbReference>
<keyword evidence="2 10" id="KW-0378">Hydrolase</keyword>
<dbReference type="SUPFAM" id="SSF54197">
    <property type="entry name" value="HIT-like"/>
    <property type="match status" value="1"/>
</dbReference>
<evidence type="ECO:0000256" key="8">
    <source>
        <dbReference type="SAM" id="MobiDB-lite"/>
    </source>
</evidence>
<keyword evidence="1" id="KW-0547">Nucleotide-binding</keyword>
<feature type="short sequence motif" description="Histidine triad motif" evidence="4 7">
    <location>
        <begin position="94"/>
        <end position="98"/>
    </location>
</feature>
<evidence type="ECO:0000256" key="6">
    <source>
        <dbReference type="PIRSR" id="PIRSR639383-3"/>
    </source>
</evidence>
<evidence type="ECO:0000256" key="5">
    <source>
        <dbReference type="PIRSR" id="PIRSR639383-2"/>
    </source>
</evidence>
<dbReference type="GO" id="GO:0000166">
    <property type="term" value="F:nucleotide binding"/>
    <property type="evidence" value="ECO:0007669"/>
    <property type="project" value="UniProtKB-KW"/>
</dbReference>
<comment type="caution">
    <text evidence="10">The sequence shown here is derived from an EMBL/GenBank/DDBJ whole genome shotgun (WGS) entry which is preliminary data.</text>
</comment>
<evidence type="ECO:0000259" key="9">
    <source>
        <dbReference type="PROSITE" id="PS51084"/>
    </source>
</evidence>
<evidence type="ECO:0000256" key="2">
    <source>
        <dbReference type="ARBA" id="ARBA00022801"/>
    </source>
</evidence>
<keyword evidence="11" id="KW-1185">Reference proteome</keyword>
<dbReference type="Pfam" id="PF01230">
    <property type="entry name" value="HIT"/>
    <property type="match status" value="1"/>
</dbReference>
<evidence type="ECO:0000256" key="7">
    <source>
        <dbReference type="PROSITE-ProRule" id="PRU00464"/>
    </source>
</evidence>
<dbReference type="InterPro" id="IPR011146">
    <property type="entry name" value="HIT-like"/>
</dbReference>
<feature type="compositionally biased region" description="Basic and acidic residues" evidence="8">
    <location>
        <begin position="152"/>
        <end position="166"/>
    </location>
</feature>
<dbReference type="PANTHER" id="PTHR46243">
    <property type="entry name" value="BIS(5'-ADENOSYL)-TRIPHOSPHATASE"/>
    <property type="match status" value="1"/>
</dbReference>
<evidence type="ECO:0000313" key="11">
    <source>
        <dbReference type="Proteomes" id="UP000521943"/>
    </source>
</evidence>
<feature type="binding site" evidence="5">
    <location>
        <begin position="89"/>
        <end position="92"/>
    </location>
    <ligand>
        <name>substrate</name>
    </ligand>
</feature>
<proteinExistence type="predicted"/>
<dbReference type="CDD" id="cd01275">
    <property type="entry name" value="FHIT"/>
    <property type="match status" value="1"/>
</dbReference>
<feature type="domain" description="HIT" evidence="9">
    <location>
        <begin position="2"/>
        <end position="110"/>
    </location>
</feature>
<dbReference type="AlphaFoldDB" id="A0A8H6MGL6"/>